<proteinExistence type="predicted"/>
<dbReference type="EMBL" id="AZHX01000011">
    <property type="protein sequence ID" value="ETX09288.1"/>
    <property type="molecule type" value="Genomic_DNA"/>
</dbReference>
<accession>W4MGH2</accession>
<evidence type="ECO:0000313" key="7">
    <source>
        <dbReference type="Proteomes" id="UP000019140"/>
    </source>
</evidence>
<dbReference type="Proteomes" id="UP000019140">
    <property type="component" value="Unassembled WGS sequence"/>
</dbReference>
<dbReference type="HOGENOM" id="CLU_2205223_0_0_7"/>
<evidence type="ECO:0000313" key="6">
    <source>
        <dbReference type="EMBL" id="ETX09288.1"/>
    </source>
</evidence>
<protein>
    <submittedName>
        <fullName evidence="6">Uncharacterized protein</fullName>
    </submittedName>
</protein>
<comment type="caution">
    <text evidence="6">The sequence shown here is derived from an EMBL/GenBank/DDBJ whole genome shotgun (WGS) entry which is preliminary data.</text>
</comment>
<comment type="subcellular location">
    <subcellularLocation>
        <location evidence="1">Membrane</location>
        <topology evidence="1">Multi-pass membrane protein</topology>
    </subcellularLocation>
</comment>
<dbReference type="InterPro" id="IPR001898">
    <property type="entry name" value="SLC13A/DASS"/>
</dbReference>
<dbReference type="GO" id="GO:0016020">
    <property type="term" value="C:membrane"/>
    <property type="evidence" value="ECO:0007669"/>
    <property type="project" value="UniProtKB-SubCell"/>
</dbReference>
<reference evidence="6 7" key="1">
    <citation type="journal article" date="2014" name="Nature">
        <title>An environmental bacterial taxon with a large and distinct metabolic repertoire.</title>
        <authorList>
            <person name="Wilson M.C."/>
            <person name="Mori T."/>
            <person name="Ruckert C."/>
            <person name="Uria A.R."/>
            <person name="Helf M.J."/>
            <person name="Takada K."/>
            <person name="Gernert C."/>
            <person name="Steffens U.A."/>
            <person name="Heycke N."/>
            <person name="Schmitt S."/>
            <person name="Rinke C."/>
            <person name="Helfrich E.J."/>
            <person name="Brachmann A.O."/>
            <person name="Gurgui C."/>
            <person name="Wakimoto T."/>
            <person name="Kracht M."/>
            <person name="Crusemann M."/>
            <person name="Hentschel U."/>
            <person name="Abe I."/>
            <person name="Matsunaga S."/>
            <person name="Kalinowski J."/>
            <person name="Takeyama H."/>
            <person name="Piel J."/>
        </authorList>
    </citation>
    <scope>NUCLEOTIDE SEQUENCE [LARGE SCALE GENOMIC DNA]</scope>
    <source>
        <strain evidence="7">TSY2</strain>
    </source>
</reference>
<evidence type="ECO:0000256" key="4">
    <source>
        <dbReference type="ARBA" id="ARBA00023136"/>
    </source>
</evidence>
<keyword evidence="2 5" id="KW-0812">Transmembrane</keyword>
<keyword evidence="4 5" id="KW-0472">Membrane</keyword>
<keyword evidence="3 5" id="KW-1133">Transmembrane helix</keyword>
<organism evidence="6 7">
    <name type="scientific">Candidatus Entotheonella gemina</name>
    <dbReference type="NCBI Taxonomy" id="1429439"/>
    <lineage>
        <taxon>Bacteria</taxon>
        <taxon>Pseudomonadati</taxon>
        <taxon>Nitrospinota/Tectimicrobiota group</taxon>
        <taxon>Candidatus Tectimicrobiota</taxon>
        <taxon>Candidatus Entotheonellia</taxon>
        <taxon>Candidatus Entotheonellales</taxon>
        <taxon>Candidatus Entotheonellaceae</taxon>
        <taxon>Candidatus Entotheonella</taxon>
    </lineage>
</organism>
<dbReference type="Pfam" id="PF00939">
    <property type="entry name" value="Na_sulph_symp"/>
    <property type="match status" value="1"/>
</dbReference>
<keyword evidence="7" id="KW-1185">Reference proteome</keyword>
<evidence type="ECO:0000256" key="3">
    <source>
        <dbReference type="ARBA" id="ARBA00022989"/>
    </source>
</evidence>
<feature type="transmembrane region" description="Helical" evidence="5">
    <location>
        <begin position="58"/>
        <end position="75"/>
    </location>
</feature>
<sequence length="107" mass="11793">MISKKRSRFTVWMLPLLTGLSAVMFLWPNPEGLPLAGQRTLAIAILAVGLWSTDLLPMAVTGMAVVVMLVLFGAVDTYQSALYGFAQPVAYFLIGYSRLDWRCPRVA</sequence>
<dbReference type="AlphaFoldDB" id="W4MGH2"/>
<gene>
    <name evidence="6" type="ORF">ETSY2_00300</name>
</gene>
<feature type="transmembrane region" description="Helical" evidence="5">
    <location>
        <begin position="9"/>
        <end position="27"/>
    </location>
</feature>
<dbReference type="GO" id="GO:0022857">
    <property type="term" value="F:transmembrane transporter activity"/>
    <property type="evidence" value="ECO:0007669"/>
    <property type="project" value="InterPro"/>
</dbReference>
<evidence type="ECO:0000256" key="5">
    <source>
        <dbReference type="SAM" id="Phobius"/>
    </source>
</evidence>
<evidence type="ECO:0000256" key="1">
    <source>
        <dbReference type="ARBA" id="ARBA00004141"/>
    </source>
</evidence>
<name>W4MGH2_9BACT</name>
<evidence type="ECO:0000256" key="2">
    <source>
        <dbReference type="ARBA" id="ARBA00022692"/>
    </source>
</evidence>